<dbReference type="Pfam" id="PF02498">
    <property type="entry name" value="Bro-N"/>
    <property type="match status" value="1"/>
</dbReference>
<dbReference type="AlphaFoldDB" id="A0A0D6Q7L8"/>
<reference evidence="2 3" key="1">
    <citation type="submission" date="2012-11" db="EMBL/GenBank/DDBJ databases">
        <title>Whole genome sequence of Gluconacetobacter xylinus NBRC 13693.</title>
        <authorList>
            <person name="Azuma Y."/>
            <person name="Higashiura N."/>
            <person name="Hirakawa H."/>
            <person name="Matsushita K."/>
        </authorList>
    </citation>
    <scope>NUCLEOTIDE SEQUENCE [LARGE SCALE GENOMIC DNA]</scope>
    <source>
        <strain evidence="2 3">NBRC 13693</strain>
    </source>
</reference>
<name>A0A0D6Q7L8_KOMXY</name>
<accession>A0A0D6Q7L8</accession>
<dbReference type="SMART" id="SM01040">
    <property type="entry name" value="Bro-N"/>
    <property type="match status" value="1"/>
</dbReference>
<organism evidence="2 3">
    <name type="scientific">Komagataeibacter xylinus NBRC 13693</name>
    <dbReference type="NCBI Taxonomy" id="1234668"/>
    <lineage>
        <taxon>Bacteria</taxon>
        <taxon>Pseudomonadati</taxon>
        <taxon>Pseudomonadota</taxon>
        <taxon>Alphaproteobacteria</taxon>
        <taxon>Acetobacterales</taxon>
        <taxon>Acetobacteraceae</taxon>
        <taxon>Komagataeibacter</taxon>
    </lineage>
</organism>
<dbReference type="Proteomes" id="UP000032683">
    <property type="component" value="Unassembled WGS sequence"/>
</dbReference>
<dbReference type="PANTHER" id="PTHR36180">
    <property type="entry name" value="DNA-BINDING PROTEIN-RELATED-RELATED"/>
    <property type="match status" value="1"/>
</dbReference>
<evidence type="ECO:0000313" key="2">
    <source>
        <dbReference type="EMBL" id="GAN98756.1"/>
    </source>
</evidence>
<dbReference type="RefSeq" id="WP_187294140.1">
    <property type="nucleotide sequence ID" value="NZ_BANJ01000010.1"/>
</dbReference>
<feature type="domain" description="Bro-N" evidence="1">
    <location>
        <begin position="1"/>
        <end position="105"/>
    </location>
</feature>
<protein>
    <recommendedName>
        <fullName evidence="1">Bro-N domain-containing protein</fullName>
    </recommendedName>
</protein>
<dbReference type="EMBL" id="BANJ01000010">
    <property type="protein sequence ID" value="GAN98756.1"/>
    <property type="molecule type" value="Genomic_DNA"/>
</dbReference>
<dbReference type="PROSITE" id="PS51750">
    <property type="entry name" value="BRO_N"/>
    <property type="match status" value="1"/>
</dbReference>
<comment type="caution">
    <text evidence="2">The sequence shown here is derived from an EMBL/GenBank/DDBJ whole genome shotgun (WGS) entry which is preliminary data.</text>
</comment>
<sequence>MQKVRVVEIGGTPWFVAHDVCASLGLSYNKHGGTYAHHIQRIRLEDKCKLSVPFISNEGTTSRRTMAAINESGLYMLVMRCRRPDARPFQDWVTRVVLPTLRKEGVYVRDEEKVADASSVEDLDSLNDMIVGLMKRKTELLEARLAEKEAIIQKQAPKVSAYEDMWQFKADILI</sequence>
<dbReference type="InterPro" id="IPR003497">
    <property type="entry name" value="BRO_N_domain"/>
</dbReference>
<evidence type="ECO:0000313" key="3">
    <source>
        <dbReference type="Proteomes" id="UP000032683"/>
    </source>
</evidence>
<dbReference type="PANTHER" id="PTHR36180:SF2">
    <property type="entry name" value="BRO FAMILY PROTEIN"/>
    <property type="match status" value="1"/>
</dbReference>
<proteinExistence type="predicted"/>
<evidence type="ECO:0000259" key="1">
    <source>
        <dbReference type="PROSITE" id="PS51750"/>
    </source>
</evidence>
<gene>
    <name evidence="2" type="ORF">Gxy13693_010_073</name>
</gene>